<evidence type="ECO:0000256" key="7">
    <source>
        <dbReference type="ARBA" id="ARBA00080845"/>
    </source>
</evidence>
<dbReference type="GO" id="GO:0019843">
    <property type="term" value="F:rRNA binding"/>
    <property type="evidence" value="ECO:0007669"/>
    <property type="project" value="InterPro"/>
</dbReference>
<dbReference type="PANTHER" id="PTHR13634:SF0">
    <property type="entry name" value="RIBOSOME BIOGENESIS PROTEIN BRX1 HOMOLOG"/>
    <property type="match status" value="1"/>
</dbReference>
<dbReference type="Gene3D" id="3.40.50.10480">
    <property type="entry name" value="Probable brix-domain ribosomal biogenesis protein"/>
    <property type="match status" value="1"/>
</dbReference>
<evidence type="ECO:0000259" key="9">
    <source>
        <dbReference type="PROSITE" id="PS50097"/>
    </source>
</evidence>
<dbReference type="GO" id="GO:0005730">
    <property type="term" value="C:nucleolus"/>
    <property type="evidence" value="ECO:0007669"/>
    <property type="project" value="UniProtKB-SubCell"/>
</dbReference>
<feature type="domain" description="BTB" evidence="9">
    <location>
        <begin position="376"/>
        <end position="446"/>
    </location>
</feature>
<keyword evidence="6" id="KW-0539">Nucleus</keyword>
<proteinExistence type="inferred from homology"/>
<feature type="compositionally biased region" description="Basic and acidic residues" evidence="8">
    <location>
        <begin position="7"/>
        <end position="18"/>
    </location>
</feature>
<dbReference type="SMART" id="SM00225">
    <property type="entry name" value="BTB"/>
    <property type="match status" value="1"/>
</dbReference>
<dbReference type="SUPFAM" id="SSF54695">
    <property type="entry name" value="POZ domain"/>
    <property type="match status" value="1"/>
</dbReference>
<protein>
    <recommendedName>
        <fullName evidence="4">Ribosome biogenesis protein BRX1 homolog</fullName>
    </recommendedName>
    <alternativeName>
        <fullName evidence="7">Brix domain-containing protein 2 homolog</fullName>
    </alternativeName>
</protein>
<dbReference type="AlphaFoldDB" id="A0AAN8FBQ6"/>
<dbReference type="SMART" id="SM00879">
    <property type="entry name" value="Brix"/>
    <property type="match status" value="1"/>
</dbReference>
<dbReference type="Pfam" id="PF04427">
    <property type="entry name" value="Brix"/>
    <property type="match status" value="1"/>
</dbReference>
<dbReference type="InterPro" id="IPR007109">
    <property type="entry name" value="Brix"/>
</dbReference>
<dbReference type="Proteomes" id="UP001331761">
    <property type="component" value="Unassembled WGS sequence"/>
</dbReference>
<evidence type="ECO:0000313" key="12">
    <source>
        <dbReference type="Proteomes" id="UP001331761"/>
    </source>
</evidence>
<dbReference type="InterPro" id="IPR026532">
    <property type="entry name" value="BRX1"/>
</dbReference>
<feature type="domain" description="Brix" evidence="10">
    <location>
        <begin position="57"/>
        <end position="247"/>
    </location>
</feature>
<dbReference type="FunFam" id="3.40.50.10480:FF:000003">
    <property type="entry name" value="Ribosome biogenesis protein BRX1"/>
    <property type="match status" value="1"/>
</dbReference>
<dbReference type="PROSITE" id="PS50833">
    <property type="entry name" value="BRIX"/>
    <property type="match status" value="1"/>
</dbReference>
<evidence type="ECO:0000256" key="3">
    <source>
        <dbReference type="ARBA" id="ARBA00006369"/>
    </source>
</evidence>
<dbReference type="GO" id="GO:0006364">
    <property type="term" value="P:rRNA processing"/>
    <property type="evidence" value="ECO:0007669"/>
    <property type="project" value="InterPro"/>
</dbReference>
<keyword evidence="12" id="KW-1185">Reference proteome</keyword>
<comment type="caution">
    <text evidence="11">The sequence shown here is derived from an EMBL/GenBank/DDBJ whole genome shotgun (WGS) entry which is preliminary data.</text>
</comment>
<dbReference type="CDD" id="cd18369">
    <property type="entry name" value="BTB_POZ_KCTD10-like_BACURD"/>
    <property type="match status" value="1"/>
</dbReference>
<sequence length="641" mass="72979">MGKFKKLRELANEEKMEVDSGEEEGTATDEETSEDEGMTAEEKAEEKKRALLWTNRERVLVLCSRGADVRTRHLMNDIKVLLPHAKGDSKLDKQKSLVVINEIAEMKNCTKVLYFESRKHKDVYLWISNVNGGPSVKFLLHNMHTMMELKLSGNCLKASRPVLSFDSRFDEEPHLTLIKHALMQTFGTPNHHPRSQPFFDHVFCFSVTPDHKIWFRNFQIVDETLQLQEIGPRFVLETIRIFAGSFEGAVLYDNPDYESPNAKRRALKLLGRGKYIEKQLSKKAALSKAQQIKEVIAEKVEDPVGEVFEIKDEPLDEEAKRIVSLIDKKKKKKKIIKKAKYTGSTMAASAGTPTFKEAVEWRPDAEHCREVIDAVADHYVKINVGGALFQTTVGTLTKHDTMLRAMFSGRMQVVTDSNGWVLIDRSGRHFGIILDFLRDGFVPLPECRVEVEQILAEARYYLVQDLAAECQSWLETLSARRDDREPVATCSIPIVHTKAEADRLVLNSIKPAIKLLINRHNNKYSYTNQSDDNIMKNLELFDRLAVKFHDRILFVKDVGSESSEVCQWKFFGKGEKRAEVCCTSIVYATDKKQTKVEFPDSKIYDEAMSILRFEERGLCSRCGGEACSPKETISSPEGVSD</sequence>
<feature type="region of interest" description="Disordered" evidence="8">
    <location>
        <begin position="1"/>
        <end position="45"/>
    </location>
</feature>
<evidence type="ECO:0000313" key="11">
    <source>
        <dbReference type="EMBL" id="KAK5975802.1"/>
    </source>
</evidence>
<dbReference type="EMBL" id="WIXE01012610">
    <property type="protein sequence ID" value="KAK5975802.1"/>
    <property type="molecule type" value="Genomic_DNA"/>
</dbReference>
<evidence type="ECO:0000256" key="6">
    <source>
        <dbReference type="ARBA" id="ARBA00023242"/>
    </source>
</evidence>
<evidence type="ECO:0000256" key="8">
    <source>
        <dbReference type="SAM" id="MobiDB-lite"/>
    </source>
</evidence>
<comment type="subcellular location">
    <subcellularLocation>
        <location evidence="2">Nucleus</location>
        <location evidence="2">Nucleolus</location>
    </subcellularLocation>
</comment>
<feature type="compositionally biased region" description="Acidic residues" evidence="8">
    <location>
        <begin position="19"/>
        <end position="39"/>
    </location>
</feature>
<dbReference type="Gene3D" id="3.30.710.10">
    <property type="entry name" value="Potassium Channel Kv1.1, Chain A"/>
    <property type="match status" value="1"/>
</dbReference>
<evidence type="ECO:0000256" key="1">
    <source>
        <dbReference type="ARBA" id="ARBA00003439"/>
    </source>
</evidence>
<dbReference type="InterPro" id="IPR003131">
    <property type="entry name" value="T1-type_BTB"/>
</dbReference>
<comment type="function">
    <text evidence="1">Required for biogenesis of the 60S ribosomal subunit.</text>
</comment>
<name>A0AAN8FBQ6_TRICO</name>
<dbReference type="FunFam" id="3.30.710.10:FF:000046">
    <property type="entry name" value="BTB/POZ domain-containing protein KCTD7 isoform X1"/>
    <property type="match status" value="1"/>
</dbReference>
<accession>A0AAN8FBQ6</accession>
<dbReference type="InterPro" id="IPR000210">
    <property type="entry name" value="BTB/POZ_dom"/>
</dbReference>
<dbReference type="SUPFAM" id="SSF52954">
    <property type="entry name" value="Class II aaRS ABD-related"/>
    <property type="match status" value="1"/>
</dbReference>
<evidence type="ECO:0000256" key="2">
    <source>
        <dbReference type="ARBA" id="ARBA00004604"/>
    </source>
</evidence>
<dbReference type="GO" id="GO:0051260">
    <property type="term" value="P:protein homooligomerization"/>
    <property type="evidence" value="ECO:0007669"/>
    <property type="project" value="InterPro"/>
</dbReference>
<reference evidence="11 12" key="1">
    <citation type="submission" date="2019-10" db="EMBL/GenBank/DDBJ databases">
        <title>Assembly and Annotation for the nematode Trichostrongylus colubriformis.</title>
        <authorList>
            <person name="Martin J."/>
        </authorList>
    </citation>
    <scope>NUCLEOTIDE SEQUENCE [LARGE SCALE GENOMIC DNA]</scope>
    <source>
        <strain evidence="11">G859</strain>
        <tissue evidence="11">Whole worm</tissue>
    </source>
</reference>
<dbReference type="Pfam" id="PF02214">
    <property type="entry name" value="BTB_2"/>
    <property type="match status" value="1"/>
</dbReference>
<dbReference type="GO" id="GO:0000027">
    <property type="term" value="P:ribosomal large subunit assembly"/>
    <property type="evidence" value="ECO:0007669"/>
    <property type="project" value="TreeGrafter"/>
</dbReference>
<evidence type="ECO:0000256" key="4">
    <source>
        <dbReference type="ARBA" id="ARBA00020522"/>
    </source>
</evidence>
<evidence type="ECO:0000256" key="5">
    <source>
        <dbReference type="ARBA" id="ARBA00022517"/>
    </source>
</evidence>
<gene>
    <name evidence="11" type="ORF">GCK32_003919</name>
</gene>
<dbReference type="InterPro" id="IPR011333">
    <property type="entry name" value="SKP1/BTB/POZ_sf"/>
</dbReference>
<dbReference type="PROSITE" id="PS50097">
    <property type="entry name" value="BTB"/>
    <property type="match status" value="1"/>
</dbReference>
<keyword evidence="5" id="KW-0690">Ribosome biogenesis</keyword>
<evidence type="ECO:0000259" key="10">
    <source>
        <dbReference type="PROSITE" id="PS50833"/>
    </source>
</evidence>
<dbReference type="PANTHER" id="PTHR13634">
    <property type="entry name" value="RIBOSOME BIOGENESIS PROTEIN BRIX"/>
    <property type="match status" value="1"/>
</dbReference>
<organism evidence="11 12">
    <name type="scientific">Trichostrongylus colubriformis</name>
    <name type="common">Black scour worm</name>
    <dbReference type="NCBI Taxonomy" id="6319"/>
    <lineage>
        <taxon>Eukaryota</taxon>
        <taxon>Metazoa</taxon>
        <taxon>Ecdysozoa</taxon>
        <taxon>Nematoda</taxon>
        <taxon>Chromadorea</taxon>
        <taxon>Rhabditida</taxon>
        <taxon>Rhabditina</taxon>
        <taxon>Rhabditomorpha</taxon>
        <taxon>Strongyloidea</taxon>
        <taxon>Trichostrongylidae</taxon>
        <taxon>Trichostrongylus</taxon>
    </lineage>
</organism>
<comment type="similarity">
    <text evidence="3">Belongs to the BRX1 family.</text>
</comment>